<dbReference type="KEGG" id="abri:DFR85_04070"/>
<dbReference type="AlphaFoldDB" id="A0A2U9IIN4"/>
<keyword evidence="1" id="KW-0067">ATP-binding</keyword>
<dbReference type="PANTHER" id="PTHR34237:SF4">
    <property type="entry name" value="PAREP1 FAMILY PROTEIN"/>
    <property type="match status" value="1"/>
</dbReference>
<dbReference type="InterPro" id="IPR010268">
    <property type="entry name" value="PaREP1"/>
</dbReference>
<keyword evidence="2" id="KW-1185">Reference proteome</keyword>
<sequence>MENNSMSLDEVIKKLEKKGINVTEALLDILSKEDPEESSKERINLAEKYMKESEDYIEKGDAVQASEKAYKVAEEIVKALAEKFRTEEYEEFLKEGRWYTYLLGKASKSLSKKLGYWILDGWNAGYDLHVWGFHERKYSIEDIKVSLKKIEEMLMESKKIV</sequence>
<evidence type="ECO:0000313" key="1">
    <source>
        <dbReference type="EMBL" id="AWR95899.1"/>
    </source>
</evidence>
<dbReference type="EMBL" id="CP029289">
    <property type="protein sequence ID" value="AWR95899.1"/>
    <property type="molecule type" value="Genomic_DNA"/>
</dbReference>
<dbReference type="Proteomes" id="UP000248044">
    <property type="component" value="Chromosome"/>
</dbReference>
<protein>
    <submittedName>
        <fullName evidence="1">Superfamily I DNA and RNA helicase and helicaseubunit</fullName>
    </submittedName>
</protein>
<keyword evidence="1" id="KW-0547">Nucleotide-binding</keyword>
<gene>
    <name evidence="1" type="ORF">DFR85_04070</name>
</gene>
<keyword evidence="1" id="KW-0378">Hydrolase</keyword>
<dbReference type="PANTHER" id="PTHR34237">
    <property type="entry name" value="PAREP8-RELATED"/>
    <property type="match status" value="1"/>
</dbReference>
<organism evidence="1 2">
    <name type="scientific">Acidianus brierleyi</name>
    <dbReference type="NCBI Taxonomy" id="41673"/>
    <lineage>
        <taxon>Archaea</taxon>
        <taxon>Thermoproteota</taxon>
        <taxon>Thermoprotei</taxon>
        <taxon>Sulfolobales</taxon>
        <taxon>Sulfolobaceae</taxon>
        <taxon>Acidianus</taxon>
    </lineage>
</organism>
<name>A0A2U9IIN4_9CREN</name>
<dbReference type="Pfam" id="PF05942">
    <property type="entry name" value="PaREP1"/>
    <property type="match status" value="1"/>
</dbReference>
<dbReference type="GO" id="GO:0004386">
    <property type="term" value="F:helicase activity"/>
    <property type="evidence" value="ECO:0007669"/>
    <property type="project" value="UniProtKB-KW"/>
</dbReference>
<reference evidence="1 2" key="1">
    <citation type="submission" date="2018-05" db="EMBL/GenBank/DDBJ databases">
        <title>Complete Genome Sequences of Extremely Thermoacidophilic, Metal-Mobilizing Type-Strain Members of the Archaeal Family Sulfolobaceae: Acidianus brierleyi DSM-1651T, Acidianus sulfidivorans DSM-18786T, Metallosphaera hakonensis DSM-7519T, and Metallosphaera prunae DSM-10039T.</title>
        <authorList>
            <person name="Counts J.A."/>
            <person name="Kelly R.M."/>
        </authorList>
    </citation>
    <scope>NUCLEOTIDE SEQUENCE [LARGE SCALE GENOMIC DNA]</scope>
    <source>
        <strain evidence="1 2">DSM 1651</strain>
    </source>
</reference>
<proteinExistence type="predicted"/>
<evidence type="ECO:0000313" key="2">
    <source>
        <dbReference type="Proteomes" id="UP000248044"/>
    </source>
</evidence>
<keyword evidence="1" id="KW-0347">Helicase</keyword>
<dbReference type="InterPro" id="IPR036809">
    <property type="entry name" value="AF1782-like_sf"/>
</dbReference>
<accession>A0A2U9IIN4</accession>
<dbReference type="Gene3D" id="1.20.120.330">
    <property type="entry name" value="Nucleotidyltransferases domain 2"/>
    <property type="match status" value="1"/>
</dbReference>
<dbReference type="SUPFAM" id="SSF158372">
    <property type="entry name" value="AF1782-like"/>
    <property type="match status" value="1"/>
</dbReference>